<feature type="signal peptide" evidence="2">
    <location>
        <begin position="1"/>
        <end position="30"/>
    </location>
</feature>
<keyword evidence="2" id="KW-0732">Signal</keyword>
<comment type="caution">
    <text evidence="3">The sequence shown here is derived from an EMBL/GenBank/DDBJ whole genome shotgun (WGS) entry which is preliminary data.</text>
</comment>
<feature type="compositionally biased region" description="Polar residues" evidence="1">
    <location>
        <begin position="58"/>
        <end position="72"/>
    </location>
</feature>
<feature type="chain" id="PRO_5045826087" description="Type IV secretion system protein VirB7" evidence="2">
    <location>
        <begin position="31"/>
        <end position="107"/>
    </location>
</feature>
<evidence type="ECO:0000313" key="3">
    <source>
        <dbReference type="EMBL" id="GES52391.1"/>
    </source>
</evidence>
<dbReference type="Proteomes" id="UP000390335">
    <property type="component" value="Unassembled WGS sequence"/>
</dbReference>
<feature type="region of interest" description="Disordered" evidence="1">
    <location>
        <begin position="52"/>
        <end position="81"/>
    </location>
</feature>
<organism evidence="3 4">
    <name type="scientific">Rhizobium dioscoreae</name>
    <dbReference type="NCBI Taxonomy" id="2653122"/>
    <lineage>
        <taxon>Bacteria</taxon>
        <taxon>Pseudomonadati</taxon>
        <taxon>Pseudomonadota</taxon>
        <taxon>Alphaproteobacteria</taxon>
        <taxon>Hyphomicrobiales</taxon>
        <taxon>Rhizobiaceae</taxon>
        <taxon>Rhizobium/Agrobacterium group</taxon>
        <taxon>Rhizobium</taxon>
    </lineage>
</organism>
<proteinExistence type="predicted"/>
<evidence type="ECO:0000313" key="4">
    <source>
        <dbReference type="Proteomes" id="UP000390335"/>
    </source>
</evidence>
<reference evidence="3 4" key="1">
    <citation type="journal article" date="2020" name="Genome Biol. Evol.">
        <title>Rhizobium dioscoreae sp. nov., a plant growth-promoting bacterium isolated from yam (Dioscorea species).</title>
        <authorList>
            <person name="Ouyabe M."/>
            <person name="Tanaka N."/>
            <person name="Shiwa Y."/>
            <person name="Fujita N."/>
            <person name="Kikuno H."/>
            <person name="Babil P."/>
            <person name="Shiwachi H."/>
        </authorList>
    </citation>
    <scope>NUCLEOTIDE SEQUENCE [LARGE SCALE GENOMIC DNA]</scope>
    <source>
        <strain evidence="3 4">S-93</strain>
    </source>
</reference>
<accession>A0ABQ0ZA11</accession>
<dbReference type="EMBL" id="BLAJ01000007">
    <property type="protein sequence ID" value="GES52391.1"/>
    <property type="molecule type" value="Genomic_DNA"/>
</dbReference>
<keyword evidence="4" id="KW-1185">Reference proteome</keyword>
<evidence type="ECO:0008006" key="5">
    <source>
        <dbReference type="Google" id="ProtNLM"/>
    </source>
</evidence>
<evidence type="ECO:0000256" key="2">
    <source>
        <dbReference type="SAM" id="SignalP"/>
    </source>
</evidence>
<evidence type="ECO:0000256" key="1">
    <source>
        <dbReference type="SAM" id="MobiDB-lite"/>
    </source>
</evidence>
<sequence>MWNFKQITRWLTMIRIFVLFCMASTLGGCASHSYPLPKCDGYSRRPLNRAMWQWDGDSGSTPQPPRSSSAQSGGKPPAYVEEKPDIVPAAFAHFDVGHSYRRCGGPR</sequence>
<dbReference type="PROSITE" id="PS51257">
    <property type="entry name" value="PROKAR_LIPOPROTEIN"/>
    <property type="match status" value="1"/>
</dbReference>
<protein>
    <recommendedName>
        <fullName evidence="5">Type IV secretion system protein VirB7</fullName>
    </recommendedName>
</protein>
<gene>
    <name evidence="3" type="primary">avhB7</name>
    <name evidence="3" type="ORF">RsS93_50050</name>
</gene>
<name>A0ABQ0ZA11_9HYPH</name>